<keyword evidence="1" id="KW-0805">Transcription regulation</keyword>
<protein>
    <submittedName>
        <fullName evidence="5">Antitermination protein</fullName>
    </submittedName>
</protein>
<gene>
    <name evidence="5" type="ORF">PDTA9734_35870</name>
</gene>
<dbReference type="Proteomes" id="UP001320460">
    <property type="component" value="Chromosome"/>
</dbReference>
<dbReference type="SUPFAM" id="SSF57938">
    <property type="entry name" value="DnaJ/Hsp40 cysteine-rich domain"/>
    <property type="match status" value="1"/>
</dbReference>
<proteinExistence type="inferred from homology"/>
<dbReference type="EMBL" id="AP025334">
    <property type="protein sequence ID" value="BDD52100.1"/>
    <property type="molecule type" value="Genomic_DNA"/>
</dbReference>
<evidence type="ECO:0000313" key="6">
    <source>
        <dbReference type="Proteomes" id="UP001320460"/>
    </source>
</evidence>
<evidence type="ECO:0000313" key="5">
    <source>
        <dbReference type="EMBL" id="BDD52100.1"/>
    </source>
</evidence>
<evidence type="ECO:0000256" key="4">
    <source>
        <dbReference type="SAM" id="MobiDB-lite"/>
    </source>
</evidence>
<sequence>MKMESGLKHFSPQGMLINDDTKSTSPDRLNGTDIMYAFGATSSRARFGLAAFLGKAGVSRSDEQLAVQALARYAMEAAPKNVRKAAGGQFGNCMMLLAQFAFAEYSRSAASTATCLRCNGTGKTTATQVTRKVSYPWGKAPYWASRSRAVHPSDWEQWTEVTEIVPAKCEACDGKGQLSARCRCGGKGEVLDRKATKEKGAPVFKVCERCSGNGFTVTPSTVAHKAILKFVPDLHVRTWTRNWKPFYEALVDVCNAGENNAAREFERVTR</sequence>
<reference evidence="5 6" key="1">
    <citation type="submission" date="2021-12" db="EMBL/GenBank/DDBJ databases">
        <title>Complete genome sequence of Phytobacter diazotrophicus TA9734.</title>
        <authorList>
            <person name="Kubota H."/>
            <person name="Nakayama Y."/>
            <person name="Ariyoshi T."/>
        </authorList>
    </citation>
    <scope>NUCLEOTIDE SEQUENCE [LARGE SCALE GENOMIC DNA]</scope>
    <source>
        <strain evidence="5 6">TA9734</strain>
    </source>
</reference>
<feature type="region of interest" description="Disordered" evidence="4">
    <location>
        <begin position="1"/>
        <end position="24"/>
    </location>
</feature>
<organism evidence="5 6">
    <name type="scientific">Phytobacter diazotrophicus</name>
    <dbReference type="NCBI Taxonomy" id="395631"/>
    <lineage>
        <taxon>Bacteria</taxon>
        <taxon>Pseudomonadati</taxon>
        <taxon>Pseudomonadota</taxon>
        <taxon>Gammaproteobacteria</taxon>
        <taxon>Enterobacterales</taxon>
        <taxon>Enterobacteriaceae</taxon>
        <taxon>Phytobacter</taxon>
    </lineage>
</organism>
<dbReference type="Pfam" id="PF03589">
    <property type="entry name" value="Antiterm"/>
    <property type="match status" value="2"/>
</dbReference>
<name>A0ABN6LWH4_9ENTR</name>
<dbReference type="Gene3D" id="1.10.274.110">
    <property type="match status" value="1"/>
</dbReference>
<evidence type="ECO:0000256" key="1">
    <source>
        <dbReference type="ARBA" id="ARBA00023015"/>
    </source>
</evidence>
<dbReference type="RefSeq" id="WP_103278841.1">
    <property type="nucleotide sequence ID" value="NZ_AP025334.1"/>
</dbReference>
<keyword evidence="6" id="KW-1185">Reference proteome</keyword>
<dbReference type="InterPro" id="IPR003222">
    <property type="entry name" value="Antitermntn"/>
</dbReference>
<keyword evidence="3" id="KW-0804">Transcription</keyword>
<dbReference type="InterPro" id="IPR036410">
    <property type="entry name" value="HSP_DnaJ_Cys-rich_dom_sf"/>
</dbReference>
<keyword evidence="2" id="KW-0238">DNA-binding</keyword>
<dbReference type="InterPro" id="IPR038500">
    <property type="entry name" value="Antitermination_sf"/>
</dbReference>
<accession>A0ABN6LWH4</accession>
<dbReference type="HAMAP" id="MF_04158">
    <property type="entry name" value="Antitermination_lambda"/>
    <property type="match status" value="1"/>
</dbReference>
<evidence type="ECO:0000256" key="2">
    <source>
        <dbReference type="ARBA" id="ARBA00023125"/>
    </source>
</evidence>
<evidence type="ECO:0000256" key="3">
    <source>
        <dbReference type="ARBA" id="ARBA00023163"/>
    </source>
</evidence>